<proteinExistence type="predicted"/>
<evidence type="ECO:0000313" key="2">
    <source>
        <dbReference type="EMBL" id="VAW97570.1"/>
    </source>
</evidence>
<dbReference type="InterPro" id="IPR051686">
    <property type="entry name" value="Lipoprotein_DolP"/>
</dbReference>
<accession>A0A3B1A7P1</accession>
<organism evidence="2">
    <name type="scientific">hydrothermal vent metagenome</name>
    <dbReference type="NCBI Taxonomy" id="652676"/>
    <lineage>
        <taxon>unclassified sequences</taxon>
        <taxon>metagenomes</taxon>
        <taxon>ecological metagenomes</taxon>
    </lineage>
</organism>
<sequence>MIIKSKNNLFSRKTNILWSMFFLALVLAISGCASAIIVEQTVREDDDRTELQRQLDSDISKKINRLIKNSNTVGDMNLHVSTYKHVVTINGFVRNKRQKMTALRLALSVSGVKSVVSDIGIQKNKSY</sequence>
<dbReference type="PANTHER" id="PTHR34606">
    <property type="entry name" value="BON DOMAIN-CONTAINING PROTEIN"/>
    <property type="match status" value="1"/>
</dbReference>
<dbReference type="PROSITE" id="PS51257">
    <property type="entry name" value="PROKAR_LIPOPROTEIN"/>
    <property type="match status" value="1"/>
</dbReference>
<dbReference type="AlphaFoldDB" id="A0A3B1A7P1"/>
<dbReference type="InterPro" id="IPR007055">
    <property type="entry name" value="BON_dom"/>
</dbReference>
<dbReference type="PROSITE" id="PS50914">
    <property type="entry name" value="BON"/>
    <property type="match status" value="1"/>
</dbReference>
<dbReference type="Pfam" id="PF04972">
    <property type="entry name" value="BON"/>
    <property type="match status" value="1"/>
</dbReference>
<feature type="domain" description="BON" evidence="1">
    <location>
        <begin position="55"/>
        <end position="123"/>
    </location>
</feature>
<dbReference type="PANTHER" id="PTHR34606:SF15">
    <property type="entry name" value="BON DOMAIN-CONTAINING PROTEIN"/>
    <property type="match status" value="1"/>
</dbReference>
<dbReference type="EMBL" id="UOFS01000033">
    <property type="protein sequence ID" value="VAW97570.1"/>
    <property type="molecule type" value="Genomic_DNA"/>
</dbReference>
<evidence type="ECO:0000259" key="1">
    <source>
        <dbReference type="PROSITE" id="PS50914"/>
    </source>
</evidence>
<gene>
    <name evidence="2" type="ORF">MNBD_GAMMA22-2293</name>
</gene>
<protein>
    <recommendedName>
        <fullName evidence="1">BON domain-containing protein</fullName>
    </recommendedName>
</protein>
<reference evidence="2" key="1">
    <citation type="submission" date="2018-06" db="EMBL/GenBank/DDBJ databases">
        <authorList>
            <person name="Zhirakovskaya E."/>
        </authorList>
    </citation>
    <scope>NUCLEOTIDE SEQUENCE</scope>
</reference>
<dbReference type="Gene3D" id="3.30.1340.30">
    <property type="match status" value="1"/>
</dbReference>
<name>A0A3B1A7P1_9ZZZZ</name>